<organism evidence="6 7">
    <name type="scientific">Microcella alkaliphila</name>
    <dbReference type="NCBI Taxonomy" id="279828"/>
    <lineage>
        <taxon>Bacteria</taxon>
        <taxon>Bacillati</taxon>
        <taxon>Actinomycetota</taxon>
        <taxon>Actinomycetes</taxon>
        <taxon>Micrococcales</taxon>
        <taxon>Microbacteriaceae</taxon>
        <taxon>Microcella</taxon>
    </lineage>
</organism>
<dbReference type="GO" id="GO:0046872">
    <property type="term" value="F:metal ion binding"/>
    <property type="evidence" value="ECO:0007669"/>
    <property type="project" value="UniProtKB-KW"/>
</dbReference>
<keyword evidence="3" id="KW-0378">Hydrolase</keyword>
<dbReference type="InterPro" id="IPR029060">
    <property type="entry name" value="PIN-like_dom_sf"/>
</dbReference>
<keyword evidence="1" id="KW-0540">Nuclease</keyword>
<gene>
    <name evidence="6" type="ORF">MalAC0309_1749</name>
</gene>
<dbReference type="SUPFAM" id="SSF88723">
    <property type="entry name" value="PIN domain-like"/>
    <property type="match status" value="1"/>
</dbReference>
<dbReference type="Pfam" id="PF01850">
    <property type="entry name" value="PIN"/>
    <property type="match status" value="1"/>
</dbReference>
<reference evidence="7" key="1">
    <citation type="submission" date="2015-12" db="EMBL/GenBank/DDBJ databases">
        <authorList>
            <person name="Shamseldin A."/>
            <person name="Moawad H."/>
            <person name="Abd El-Rahim W.M."/>
            <person name="Sadowsky M.J."/>
        </authorList>
    </citation>
    <scope>NUCLEOTIDE SEQUENCE [LARGE SCALE GENOMIC DNA]</scope>
    <source>
        <strain evidence="7">JAM AC0309</strain>
    </source>
</reference>
<dbReference type="EMBL" id="AP017315">
    <property type="protein sequence ID" value="BAU32597.1"/>
    <property type="molecule type" value="Genomic_DNA"/>
</dbReference>
<evidence type="ECO:0000256" key="4">
    <source>
        <dbReference type="ARBA" id="ARBA00022842"/>
    </source>
</evidence>
<protein>
    <recommendedName>
        <fullName evidence="5">PIN domain-containing protein</fullName>
    </recommendedName>
</protein>
<dbReference type="PANTHER" id="PTHR36173:SF2">
    <property type="entry name" value="RIBONUCLEASE VAPC16"/>
    <property type="match status" value="1"/>
</dbReference>
<dbReference type="GO" id="GO:0016787">
    <property type="term" value="F:hydrolase activity"/>
    <property type="evidence" value="ECO:0007669"/>
    <property type="project" value="UniProtKB-KW"/>
</dbReference>
<dbReference type="RefSeq" id="WP_096423522.1">
    <property type="nucleotide sequence ID" value="NZ_AP017315.1"/>
</dbReference>
<evidence type="ECO:0000256" key="2">
    <source>
        <dbReference type="ARBA" id="ARBA00022723"/>
    </source>
</evidence>
<dbReference type="PANTHER" id="PTHR36173">
    <property type="entry name" value="RIBONUCLEASE VAPC16-RELATED"/>
    <property type="match status" value="1"/>
</dbReference>
<evidence type="ECO:0000313" key="6">
    <source>
        <dbReference type="EMBL" id="BAU32597.1"/>
    </source>
</evidence>
<evidence type="ECO:0000256" key="1">
    <source>
        <dbReference type="ARBA" id="ARBA00022722"/>
    </source>
</evidence>
<evidence type="ECO:0000256" key="3">
    <source>
        <dbReference type="ARBA" id="ARBA00022801"/>
    </source>
</evidence>
<dbReference type="GO" id="GO:0004518">
    <property type="term" value="F:nuclease activity"/>
    <property type="evidence" value="ECO:0007669"/>
    <property type="project" value="UniProtKB-KW"/>
</dbReference>
<dbReference type="InterPro" id="IPR052919">
    <property type="entry name" value="TA_system_RNase"/>
</dbReference>
<keyword evidence="2" id="KW-0479">Metal-binding</keyword>
<sequence length="151" mass="16756">MTRALLLDTHVLLWALTQPEKLTARARLLLADRKVDLFVSAASAWEIATKHRIGKLPGVERIMSDFEQHVDRLGAHTLSITPAHALAAGQLDWHHRDPFDRVLAAQAQLEQLPFMTADPVFGERRPHSGSSLSVVTRSASPRFIGDVGARR</sequence>
<dbReference type="Proteomes" id="UP000218965">
    <property type="component" value="Chromosome"/>
</dbReference>
<name>A0A0U5BM51_9MICO</name>
<feature type="domain" description="PIN" evidence="5">
    <location>
        <begin position="6"/>
        <end position="121"/>
    </location>
</feature>
<dbReference type="InterPro" id="IPR002716">
    <property type="entry name" value="PIN_dom"/>
</dbReference>
<accession>A0A0U5BM51</accession>
<evidence type="ECO:0000313" key="7">
    <source>
        <dbReference type="Proteomes" id="UP000218965"/>
    </source>
</evidence>
<dbReference type="Gene3D" id="3.40.50.1010">
    <property type="entry name" value="5'-nuclease"/>
    <property type="match status" value="1"/>
</dbReference>
<dbReference type="InterPro" id="IPR041705">
    <property type="entry name" value="PIN_Sll0205"/>
</dbReference>
<dbReference type="CDD" id="cd09872">
    <property type="entry name" value="PIN_Sll0205-like"/>
    <property type="match status" value="1"/>
</dbReference>
<proteinExistence type="predicted"/>
<evidence type="ECO:0000259" key="5">
    <source>
        <dbReference type="Pfam" id="PF01850"/>
    </source>
</evidence>
<dbReference type="KEGG" id="malk:MalAC0309_1749"/>
<keyword evidence="4" id="KW-0460">Magnesium</keyword>
<dbReference type="OrthoDB" id="9798990at2"/>
<reference evidence="6 7" key="2">
    <citation type="submission" date="2016-01" db="EMBL/GenBank/DDBJ databases">
        <title>Microcella alkaliphila JAM AC0309 whole genome shotgun sequence.</title>
        <authorList>
            <person name="Kurata A."/>
            <person name="Hirose Y."/>
            <person name="Kishimoto N."/>
            <person name="Kobayashi T."/>
        </authorList>
    </citation>
    <scope>NUCLEOTIDE SEQUENCE [LARGE SCALE GENOMIC DNA]</scope>
    <source>
        <strain evidence="6 7">JAM AC0309</strain>
    </source>
</reference>
<dbReference type="AlphaFoldDB" id="A0A0U5BM51"/>